<sequence length="74" mass="8580">MNLVTSREPDGHIVLYTPSSHLQGPLLMENLYTFEFELVVTSSEFVLEFRADRYKCASLRFETNTRLKLGHDKS</sequence>
<accession>A0A7G2FK52</accession>
<dbReference type="AlphaFoldDB" id="A0A7G2FK52"/>
<dbReference type="EMBL" id="LR881470">
    <property type="protein sequence ID" value="CAD5333945.1"/>
    <property type="molecule type" value="Genomic_DNA"/>
</dbReference>
<evidence type="ECO:0000313" key="1">
    <source>
        <dbReference type="EMBL" id="CAD5333945.1"/>
    </source>
</evidence>
<proteinExistence type="predicted"/>
<name>A0A7G2FK52_ARATH</name>
<gene>
    <name evidence="1" type="ORF">AT9943_LOCUS21280</name>
</gene>
<evidence type="ECO:0000313" key="2">
    <source>
        <dbReference type="Proteomes" id="UP000516314"/>
    </source>
</evidence>
<protein>
    <submittedName>
        <fullName evidence="1">(thale cress) hypothetical protein</fullName>
    </submittedName>
</protein>
<dbReference type="Proteomes" id="UP000516314">
    <property type="component" value="Chromosome 5"/>
</dbReference>
<reference evidence="1 2" key="1">
    <citation type="submission" date="2020-09" db="EMBL/GenBank/DDBJ databases">
        <authorList>
            <person name="Ashkenazy H."/>
        </authorList>
    </citation>
    <scope>NUCLEOTIDE SEQUENCE [LARGE SCALE GENOMIC DNA]</scope>
    <source>
        <strain evidence="2">cv. Cdm-0</strain>
    </source>
</reference>
<organism evidence="1 2">
    <name type="scientific">Arabidopsis thaliana</name>
    <name type="common">Mouse-ear cress</name>
    <dbReference type="NCBI Taxonomy" id="3702"/>
    <lineage>
        <taxon>Eukaryota</taxon>
        <taxon>Viridiplantae</taxon>
        <taxon>Streptophyta</taxon>
        <taxon>Embryophyta</taxon>
        <taxon>Tracheophyta</taxon>
        <taxon>Spermatophyta</taxon>
        <taxon>Magnoliopsida</taxon>
        <taxon>eudicotyledons</taxon>
        <taxon>Gunneridae</taxon>
        <taxon>Pentapetalae</taxon>
        <taxon>rosids</taxon>
        <taxon>malvids</taxon>
        <taxon>Brassicales</taxon>
        <taxon>Brassicaceae</taxon>
        <taxon>Camelineae</taxon>
        <taxon>Arabidopsis</taxon>
    </lineage>
</organism>